<comment type="subcellular location">
    <subcellularLocation>
        <location evidence="1">Nucleus</location>
    </subcellularLocation>
</comment>
<comment type="subunit">
    <text evidence="9">Part of the SNAPc complex composed of 5 subunits: SNAPC1, SNAPC2, SNAPC3, SNAPC4 and SNAPC5. SNAPC3 interacts with SNAPC1.</text>
</comment>
<dbReference type="Proteomes" id="UP001217089">
    <property type="component" value="Unassembled WGS sequence"/>
</dbReference>
<dbReference type="PANTHER" id="PTHR13421:SF16">
    <property type="entry name" value="SNRNA-ACTIVATING PROTEIN COMPLEX SUBUNIT 3"/>
    <property type="match status" value="1"/>
</dbReference>
<comment type="caution">
    <text evidence="11">The sequence shown here is derived from an EMBL/GenBank/DDBJ whole genome shotgun (WGS) entry which is preliminary data.</text>
</comment>
<protein>
    <recommendedName>
        <fullName evidence="3">snRNA-activating protein complex subunit 3</fullName>
    </recommendedName>
    <alternativeName>
        <fullName evidence="10">Small nuclear RNA-activating complex polypeptide 3</fullName>
    </alternativeName>
</protein>
<evidence type="ECO:0000256" key="9">
    <source>
        <dbReference type="ARBA" id="ARBA00025958"/>
    </source>
</evidence>
<comment type="function">
    <text evidence="8">Part of the SNAPc complex required for the transcription of both RNA polymerase II and III small-nuclear RNA genes. Binds to the proximal sequence element (PSE), a non-TATA-box basal promoter element common to these 2 types of genes. Recruits TBP and BRF2 to the U6 snRNA TATA box.</text>
</comment>
<dbReference type="EMBL" id="JARBDR010000920">
    <property type="protein sequence ID" value="KAJ8299842.1"/>
    <property type="molecule type" value="Genomic_DNA"/>
</dbReference>
<evidence type="ECO:0000256" key="8">
    <source>
        <dbReference type="ARBA" id="ARBA00025193"/>
    </source>
</evidence>
<evidence type="ECO:0000256" key="6">
    <source>
        <dbReference type="ARBA" id="ARBA00023163"/>
    </source>
</evidence>
<evidence type="ECO:0000313" key="11">
    <source>
        <dbReference type="EMBL" id="KAJ8299842.1"/>
    </source>
</evidence>
<name>A0ABQ9E3J0_TEGGR</name>
<dbReference type="PANTHER" id="PTHR13421">
    <property type="entry name" value="SNRNA-ACTIVATING PROTEIN COMPLEX SUBUNIT 3"/>
    <property type="match status" value="1"/>
</dbReference>
<accession>A0ABQ9E3J0</accession>
<evidence type="ECO:0000256" key="3">
    <source>
        <dbReference type="ARBA" id="ARBA00013634"/>
    </source>
</evidence>
<evidence type="ECO:0000256" key="1">
    <source>
        <dbReference type="ARBA" id="ARBA00004123"/>
    </source>
</evidence>
<evidence type="ECO:0000256" key="7">
    <source>
        <dbReference type="ARBA" id="ARBA00023242"/>
    </source>
</evidence>
<gene>
    <name evidence="11" type="ORF">KUTeg_022589</name>
</gene>
<evidence type="ECO:0000256" key="5">
    <source>
        <dbReference type="ARBA" id="ARBA00023125"/>
    </source>
</evidence>
<keyword evidence="6" id="KW-0804">Transcription</keyword>
<evidence type="ECO:0000256" key="2">
    <source>
        <dbReference type="ARBA" id="ARBA00010410"/>
    </source>
</evidence>
<keyword evidence="7" id="KW-0539">Nucleus</keyword>
<dbReference type="Pfam" id="PF12251">
    <property type="entry name" value="SNAPC3"/>
    <property type="match status" value="1"/>
</dbReference>
<proteinExistence type="inferred from homology"/>
<dbReference type="InterPro" id="IPR022042">
    <property type="entry name" value="snRNA-activating_su3"/>
</dbReference>
<evidence type="ECO:0000313" key="12">
    <source>
        <dbReference type="Proteomes" id="UP001217089"/>
    </source>
</evidence>
<organism evidence="11 12">
    <name type="scientific">Tegillarca granosa</name>
    <name type="common">Malaysian cockle</name>
    <name type="synonym">Anadara granosa</name>
    <dbReference type="NCBI Taxonomy" id="220873"/>
    <lineage>
        <taxon>Eukaryota</taxon>
        <taxon>Metazoa</taxon>
        <taxon>Spiralia</taxon>
        <taxon>Lophotrochozoa</taxon>
        <taxon>Mollusca</taxon>
        <taxon>Bivalvia</taxon>
        <taxon>Autobranchia</taxon>
        <taxon>Pteriomorphia</taxon>
        <taxon>Arcoida</taxon>
        <taxon>Arcoidea</taxon>
        <taxon>Arcidae</taxon>
        <taxon>Tegillarca</taxon>
    </lineage>
</organism>
<comment type="similarity">
    <text evidence="2">Belongs to the SNAPC3/SRD2 family.</text>
</comment>
<evidence type="ECO:0000256" key="10">
    <source>
        <dbReference type="ARBA" id="ARBA00029606"/>
    </source>
</evidence>
<evidence type="ECO:0000256" key="4">
    <source>
        <dbReference type="ARBA" id="ARBA00023015"/>
    </source>
</evidence>
<keyword evidence="5" id="KW-0238">DNA-binding</keyword>
<sequence length="346" mass="40262">MEGLSGQLKNVSEKINIRNFLKQWDSTAHVWLESDQVDTITRIAEEMDVPLDTVEELDSVCGIDTLKRGDEPAGVEILQNIPDDLDLVTARFQRRELQKREESTLYRNNIIRKMKYRFSDDKLGSGYQDYIKNKETIPASVKINQPEVLIKVCVHVPCQITPQMQSVKIVLDQTYLVLGSQKLTELRDKITCVNDFAVAGDLSENPDDVTRYYAKDIYKSGFFYFEGVFYNDMREPDCRDYSEVIRKWAENPANRAGPYQSEKMENTTFLDLNVRLGYPYVYQHQGNCEHIIVISDVRWMVYNSEYAPENPCFMCDQCFKALHYDKDDCKIGDFQAYRYFDSHAVI</sequence>
<keyword evidence="4" id="KW-0805">Transcription regulation</keyword>
<keyword evidence="12" id="KW-1185">Reference proteome</keyword>
<reference evidence="11 12" key="1">
    <citation type="submission" date="2022-12" db="EMBL/GenBank/DDBJ databases">
        <title>Chromosome-level genome of Tegillarca granosa.</title>
        <authorList>
            <person name="Kim J."/>
        </authorList>
    </citation>
    <scope>NUCLEOTIDE SEQUENCE [LARGE SCALE GENOMIC DNA]</scope>
    <source>
        <strain evidence="11">Teg-2019</strain>
        <tissue evidence="11">Adductor muscle</tissue>
    </source>
</reference>